<dbReference type="InterPro" id="IPR011701">
    <property type="entry name" value="MFS"/>
</dbReference>
<feature type="transmembrane region" description="Helical" evidence="7">
    <location>
        <begin position="84"/>
        <end position="107"/>
    </location>
</feature>
<keyword evidence="5 7" id="KW-1133">Transmembrane helix</keyword>
<dbReference type="STRING" id="417373.GCA_001570685_00545"/>
<feature type="transmembrane region" description="Helical" evidence="7">
    <location>
        <begin position="408"/>
        <end position="430"/>
    </location>
</feature>
<dbReference type="PANTHER" id="PTHR42718">
    <property type="entry name" value="MAJOR FACILITATOR SUPERFAMILY MULTIDRUG TRANSPORTER MFSC"/>
    <property type="match status" value="1"/>
</dbReference>
<protein>
    <submittedName>
        <fullName evidence="9">MFS family major facilitator transporter</fullName>
    </submittedName>
</protein>
<dbReference type="PRINTS" id="PR01036">
    <property type="entry name" value="TCRTETB"/>
</dbReference>
<comment type="subcellular location">
    <subcellularLocation>
        <location evidence="1">Cell membrane</location>
        <topology evidence="1">Multi-pass membrane protein</topology>
    </subcellularLocation>
</comment>
<dbReference type="SUPFAM" id="SSF103473">
    <property type="entry name" value="MFS general substrate transporter"/>
    <property type="match status" value="1"/>
</dbReference>
<dbReference type="GO" id="GO:0005886">
    <property type="term" value="C:plasma membrane"/>
    <property type="evidence" value="ECO:0007669"/>
    <property type="project" value="UniProtKB-SubCell"/>
</dbReference>
<dbReference type="PROSITE" id="PS50850">
    <property type="entry name" value="MFS"/>
    <property type="match status" value="1"/>
</dbReference>
<feature type="transmembrane region" description="Helical" evidence="7">
    <location>
        <begin position="146"/>
        <end position="166"/>
    </location>
</feature>
<proteinExistence type="predicted"/>
<reference evidence="9 10" key="1">
    <citation type="journal article" date="2015" name="Genome Announc.">
        <title>Expanding the biotechnology potential of lactobacilli through comparative genomics of 213 strains and associated genera.</title>
        <authorList>
            <person name="Sun Z."/>
            <person name="Harris H.M."/>
            <person name="McCann A."/>
            <person name="Guo C."/>
            <person name="Argimon S."/>
            <person name="Zhang W."/>
            <person name="Yang X."/>
            <person name="Jeffery I.B."/>
            <person name="Cooney J.C."/>
            <person name="Kagawa T.F."/>
            <person name="Liu W."/>
            <person name="Song Y."/>
            <person name="Salvetti E."/>
            <person name="Wrobel A."/>
            <person name="Rasinkangas P."/>
            <person name="Parkhill J."/>
            <person name="Rea M.C."/>
            <person name="O'Sullivan O."/>
            <person name="Ritari J."/>
            <person name="Douillard F.P."/>
            <person name="Paul Ross R."/>
            <person name="Yang R."/>
            <person name="Briner A.E."/>
            <person name="Felis G.E."/>
            <person name="de Vos W.M."/>
            <person name="Barrangou R."/>
            <person name="Klaenhammer T.R."/>
            <person name="Caufield P.W."/>
            <person name="Cui Y."/>
            <person name="Zhang H."/>
            <person name="O'Toole P.W."/>
        </authorList>
    </citation>
    <scope>NUCLEOTIDE SEQUENCE [LARGE SCALE GENOMIC DNA]</scope>
    <source>
        <strain evidence="9 10">DSM 18793</strain>
    </source>
</reference>
<evidence type="ECO:0000256" key="4">
    <source>
        <dbReference type="ARBA" id="ARBA00022692"/>
    </source>
</evidence>
<dbReference type="InterPro" id="IPR036259">
    <property type="entry name" value="MFS_trans_sf"/>
</dbReference>
<feature type="transmembrane region" description="Helical" evidence="7">
    <location>
        <begin position="337"/>
        <end position="355"/>
    </location>
</feature>
<dbReference type="EMBL" id="AZGC01000039">
    <property type="protein sequence ID" value="KRL93983.1"/>
    <property type="molecule type" value="Genomic_DNA"/>
</dbReference>
<dbReference type="InterPro" id="IPR004638">
    <property type="entry name" value="EmrB-like"/>
</dbReference>
<feature type="domain" description="Major facilitator superfamily (MFS) profile" evidence="8">
    <location>
        <begin position="18"/>
        <end position="466"/>
    </location>
</feature>
<evidence type="ECO:0000256" key="6">
    <source>
        <dbReference type="ARBA" id="ARBA00023136"/>
    </source>
</evidence>
<keyword evidence="10" id="KW-1185">Reference proteome</keyword>
<dbReference type="PANTHER" id="PTHR42718:SF43">
    <property type="entry name" value="LINCOMYCIN RESISTANCE PROTEIN LMRB"/>
    <property type="match status" value="1"/>
</dbReference>
<feature type="transmembrane region" description="Helical" evidence="7">
    <location>
        <begin position="442"/>
        <end position="461"/>
    </location>
</feature>
<evidence type="ECO:0000256" key="7">
    <source>
        <dbReference type="SAM" id="Phobius"/>
    </source>
</evidence>
<feature type="transmembrane region" description="Helical" evidence="7">
    <location>
        <begin position="230"/>
        <end position="250"/>
    </location>
</feature>
<feature type="transmembrane region" description="Helical" evidence="7">
    <location>
        <begin position="304"/>
        <end position="325"/>
    </location>
</feature>
<keyword evidence="4 7" id="KW-0812">Transmembrane</keyword>
<sequence length="478" mass="50443">MQQNVLRARVEVDLPWFSMAGMLLGAFVGMFSETSLNIAVPQLVNAFHTSTATIQWLITGYMLVIGIIMPLTGIISKWFSTRQVVSFALIAFILGSVISATAPNFAIVLTGRMIQGIGTGLILPMMFATAMLIFPPQKLGAVNGMLALVIMFAPAIGPTLTGIILGVSSWRWIFWIFAIILAIALILTLAGLKNVNELTKPHVDVLSICESIIGFSGLVAGASLAGEQGWGSPLVIASLIIGVIVLILYTRRQLRLEHPVLNLRVMKNEQFALGVAVVMLDFGIILSAMFLLPQFIQNAMLLPVAMTGMVMLPGGIVNAITSGVAGRSYEQFGAKRLAVLGFIIAFIGVLILIMAPASAPVWLVILAHVIMMIGAPMAMSPSQTSALSALQGPEAGDGSTIMNTLQQVVGALATAIATSCLGFGIATGHGSVAAKAANGVHVGLYFTLALIVIAFVLSFFLSGKPAEEGHDITPDDFK</sequence>
<feature type="transmembrane region" description="Helical" evidence="7">
    <location>
        <begin position="204"/>
        <end position="224"/>
    </location>
</feature>
<evidence type="ECO:0000313" key="10">
    <source>
        <dbReference type="Proteomes" id="UP000051084"/>
    </source>
</evidence>
<keyword evidence="2" id="KW-0813">Transport</keyword>
<feature type="transmembrane region" description="Helical" evidence="7">
    <location>
        <begin position="52"/>
        <end position="72"/>
    </location>
</feature>
<keyword evidence="3" id="KW-1003">Cell membrane</keyword>
<comment type="caution">
    <text evidence="9">The sequence shown here is derived from an EMBL/GenBank/DDBJ whole genome shotgun (WGS) entry which is preliminary data.</text>
</comment>
<dbReference type="InterPro" id="IPR020846">
    <property type="entry name" value="MFS_dom"/>
</dbReference>
<dbReference type="AlphaFoldDB" id="A0A0R1UL20"/>
<feature type="transmembrane region" description="Helical" evidence="7">
    <location>
        <begin position="113"/>
        <end position="134"/>
    </location>
</feature>
<evidence type="ECO:0000256" key="3">
    <source>
        <dbReference type="ARBA" id="ARBA00022475"/>
    </source>
</evidence>
<dbReference type="Pfam" id="PF07690">
    <property type="entry name" value="MFS_1"/>
    <property type="match status" value="1"/>
</dbReference>
<evidence type="ECO:0000313" key="9">
    <source>
        <dbReference type="EMBL" id="KRL93983.1"/>
    </source>
</evidence>
<evidence type="ECO:0000256" key="1">
    <source>
        <dbReference type="ARBA" id="ARBA00004651"/>
    </source>
</evidence>
<dbReference type="GO" id="GO:0022857">
    <property type="term" value="F:transmembrane transporter activity"/>
    <property type="evidence" value="ECO:0007669"/>
    <property type="project" value="InterPro"/>
</dbReference>
<dbReference type="Gene3D" id="1.20.1250.20">
    <property type="entry name" value="MFS general substrate transporter like domains"/>
    <property type="match status" value="1"/>
</dbReference>
<organism evidence="9 10">
    <name type="scientific">Limosilactobacillus equigenerosi DSM 18793 = JCM 14505</name>
    <dbReference type="NCBI Taxonomy" id="1423742"/>
    <lineage>
        <taxon>Bacteria</taxon>
        <taxon>Bacillati</taxon>
        <taxon>Bacillota</taxon>
        <taxon>Bacilli</taxon>
        <taxon>Lactobacillales</taxon>
        <taxon>Lactobacillaceae</taxon>
        <taxon>Limosilactobacillus</taxon>
    </lineage>
</organism>
<feature type="transmembrane region" description="Helical" evidence="7">
    <location>
        <begin position="271"/>
        <end position="292"/>
    </location>
</feature>
<dbReference type="Proteomes" id="UP000051084">
    <property type="component" value="Unassembled WGS sequence"/>
</dbReference>
<evidence type="ECO:0000256" key="2">
    <source>
        <dbReference type="ARBA" id="ARBA00022448"/>
    </source>
</evidence>
<dbReference type="NCBIfam" id="TIGR00711">
    <property type="entry name" value="efflux_EmrB"/>
    <property type="match status" value="1"/>
</dbReference>
<dbReference type="Gene3D" id="1.20.1720.10">
    <property type="entry name" value="Multidrug resistance protein D"/>
    <property type="match status" value="1"/>
</dbReference>
<evidence type="ECO:0000259" key="8">
    <source>
        <dbReference type="PROSITE" id="PS50850"/>
    </source>
</evidence>
<dbReference type="RefSeq" id="WP_370717987.1">
    <property type="nucleotide sequence ID" value="NZ_AZGC01000039.1"/>
</dbReference>
<feature type="transmembrane region" description="Helical" evidence="7">
    <location>
        <begin position="12"/>
        <end position="32"/>
    </location>
</feature>
<evidence type="ECO:0000256" key="5">
    <source>
        <dbReference type="ARBA" id="ARBA00022989"/>
    </source>
</evidence>
<accession>A0A0R1UL20</accession>
<name>A0A0R1UL20_9LACO</name>
<gene>
    <name evidence="9" type="ORF">FC21_GL001455</name>
</gene>
<feature type="transmembrane region" description="Helical" evidence="7">
    <location>
        <begin position="172"/>
        <end position="192"/>
    </location>
</feature>
<dbReference type="PATRIC" id="fig|1423742.4.peg.1508"/>
<keyword evidence="6 7" id="KW-0472">Membrane</keyword>